<name>W6Q3U6_PENRF</name>
<accession>W6Q3U6</accession>
<dbReference type="Proteomes" id="UP000030686">
    <property type="component" value="Unassembled WGS sequence"/>
</dbReference>
<proteinExistence type="predicted"/>
<organism evidence="1 2">
    <name type="scientific">Penicillium roqueforti (strain FM164)</name>
    <dbReference type="NCBI Taxonomy" id="1365484"/>
    <lineage>
        <taxon>Eukaryota</taxon>
        <taxon>Fungi</taxon>
        <taxon>Dikarya</taxon>
        <taxon>Ascomycota</taxon>
        <taxon>Pezizomycotina</taxon>
        <taxon>Eurotiomycetes</taxon>
        <taxon>Eurotiomycetidae</taxon>
        <taxon>Eurotiales</taxon>
        <taxon>Aspergillaceae</taxon>
        <taxon>Penicillium</taxon>
    </lineage>
</organism>
<protein>
    <submittedName>
        <fullName evidence="1">Genomic scaffold, ProqFM164S01</fullName>
    </submittedName>
</protein>
<evidence type="ECO:0000313" key="2">
    <source>
        <dbReference type="Proteomes" id="UP000030686"/>
    </source>
</evidence>
<gene>
    <name evidence="1" type="ORF">PROQFM164_S01g002600</name>
</gene>
<sequence>MINAMVSQTGSLGLRHFRPWRRLGLVIWDSWRMYTVGLCYFPYRGQGLDPPSLDGSIFEVKQRKPDFGPIWLALVGQVP</sequence>
<dbReference type="AlphaFoldDB" id="W6Q3U6"/>
<reference evidence="1" key="1">
    <citation type="journal article" date="2014" name="Nat. Commun.">
        <title>Multiple recent horizontal transfers of a large genomic region in cheese making fungi.</title>
        <authorList>
            <person name="Cheeseman K."/>
            <person name="Ropars J."/>
            <person name="Renault P."/>
            <person name="Dupont J."/>
            <person name="Gouzy J."/>
            <person name="Branca A."/>
            <person name="Abraham A.L."/>
            <person name="Ceppi M."/>
            <person name="Conseiller E."/>
            <person name="Debuchy R."/>
            <person name="Malagnac F."/>
            <person name="Goarin A."/>
            <person name="Silar P."/>
            <person name="Lacoste S."/>
            <person name="Sallet E."/>
            <person name="Bensimon A."/>
            <person name="Giraud T."/>
            <person name="Brygoo Y."/>
        </authorList>
    </citation>
    <scope>NUCLEOTIDE SEQUENCE [LARGE SCALE GENOMIC DNA]</scope>
    <source>
        <strain evidence="1">FM164</strain>
    </source>
</reference>
<keyword evidence="2" id="KW-1185">Reference proteome</keyword>
<dbReference type="EMBL" id="HG792015">
    <property type="protein sequence ID" value="CDM28789.1"/>
    <property type="molecule type" value="Genomic_DNA"/>
</dbReference>
<dbReference type="OrthoDB" id="4358152at2759"/>
<evidence type="ECO:0000313" key="1">
    <source>
        <dbReference type="EMBL" id="CDM28789.1"/>
    </source>
</evidence>